<comment type="catalytic activity">
    <reaction evidence="9">
        <text>L-seryl-[protein] + ATP = O-phospho-L-seryl-[protein] + ADP + H(+)</text>
        <dbReference type="Rhea" id="RHEA:17989"/>
        <dbReference type="Rhea" id="RHEA-COMP:9863"/>
        <dbReference type="Rhea" id="RHEA-COMP:11604"/>
        <dbReference type="ChEBI" id="CHEBI:15378"/>
        <dbReference type="ChEBI" id="CHEBI:29999"/>
        <dbReference type="ChEBI" id="CHEBI:30616"/>
        <dbReference type="ChEBI" id="CHEBI:83421"/>
        <dbReference type="ChEBI" id="CHEBI:456216"/>
        <dbReference type="EC" id="2.7.11.1"/>
    </reaction>
</comment>
<organism evidence="14 15">
    <name type="scientific">Hortaea werneckii EXF-2000</name>
    <dbReference type="NCBI Taxonomy" id="1157616"/>
    <lineage>
        <taxon>Eukaryota</taxon>
        <taxon>Fungi</taxon>
        <taxon>Dikarya</taxon>
        <taxon>Ascomycota</taxon>
        <taxon>Pezizomycotina</taxon>
        <taxon>Dothideomycetes</taxon>
        <taxon>Dothideomycetidae</taxon>
        <taxon>Mycosphaerellales</taxon>
        <taxon>Teratosphaeriaceae</taxon>
        <taxon>Hortaea</taxon>
    </lineage>
</organism>
<proteinExistence type="predicted"/>
<dbReference type="PANTHER" id="PTHR24356">
    <property type="entry name" value="SERINE/THREONINE-PROTEIN KINASE"/>
    <property type="match status" value="1"/>
</dbReference>
<feature type="compositionally biased region" description="Low complexity" evidence="11">
    <location>
        <begin position="60"/>
        <end position="80"/>
    </location>
</feature>
<dbReference type="GO" id="GO:0005816">
    <property type="term" value="C:spindle pole body"/>
    <property type="evidence" value="ECO:0007669"/>
    <property type="project" value="TreeGrafter"/>
</dbReference>
<name>A0A1Z5ST90_HORWE</name>
<dbReference type="InParanoid" id="A0A1Z5ST90"/>
<dbReference type="CDD" id="cd05600">
    <property type="entry name" value="STKc_Sid2p_like"/>
    <property type="match status" value="1"/>
</dbReference>
<dbReference type="SUPFAM" id="SSF56112">
    <property type="entry name" value="Protein kinase-like (PK-like)"/>
    <property type="match status" value="1"/>
</dbReference>
<sequence length="1091" mass="122299">MPQQARTHLASVGGNAFSEDSTIDAASAHAPPDSADADPVNTASSPRRVHFPPEYANDDSSGSSSAIQSLTSASTLSTLESKLDLSPTDVTARKGVLQGTFNGAGWQDDVTSPQSDRPEEMSKNDPLGAQIWKLYHKTKGQLPNSERLENLTWRMMSMNLRRKELAKQQGRVAHNAGQNPPSGIAQLRKSSEQVNNAENEDWMNLDDFIVPSSIGTPAGVSPAPSGASAVDTDFSGTAVASAIPIKQQQRLQDDDFSTARASAPSVPPLEQNRANQEFDYIPRHVRKTSIDERRPPKRRADASPQVPPMNNAVMVSHDPMEEAALHNYTLDATPTFQPQAQQPQVPFNLNTFDLDNEPMINSAGPMQHQFSFSPVGSPLFNNNGFNQMHPAQTRTSTVLARSLAQALGRHPEFALPIPPPLIHTRSNNDMRSMPGTPNREQDAPGFVSPAQTPQGSPSKNRMPPGAYDLPDVFSNAMKLMPTQGQPSGRMAPLSPKQQGSAPCSPGKETFNGDPFVSQDAKAGAMPGSPLRKQGKENTPPPNQSRPHLPERASFVTQAAARRQEPYNTRDDHSPTRTQRHQPTFAGGLTAEDIEKLQKPNVKRLANVTQLYFLDYYFDLLNYTHQRQRRLQAFKAHNPTPKDDTPAPEAEKHQALLKDYLGRERATLRQRRTRMKHGDFQMLTQIGQGGYGQVYLASKKDTREICALKVMSKKLLYKLDEIRHVLTERDILTNAKSEWLVRLLYAFQDESSIYLAMEYVPGGDFRTLLNNTGVLHNRHARFYISEMFLCVDALHSLGYIHRDLKPENFLIDGTGHVKLTDFGLAAGFLAPAKIESMRVKLSNVGETPLDRVPFGAPTESRSIRERREGYRSLREREVNYAKSIVGSPDYMAPEVLKGDKYDFTVDYWSLGCMLFEALAGYPPFAGATVDETWQNLKRWQHVLRKPEYEDPNYFLSRRTWDLITRLIAPKSMRLRGIKQVQNHEYFREVRWENLRQERAPFVPELDSETDAGYFDDFGSEKDMAKYKEVMDKQEALERMADREGKMERSLFVGFTFRHRKPAVEENGRPASPRKPLSNLTEDPAQEDFGTII</sequence>
<feature type="region of interest" description="Disordered" evidence="11">
    <location>
        <begin position="1061"/>
        <end position="1091"/>
    </location>
</feature>
<keyword evidence="4" id="KW-0808">Transferase</keyword>
<dbReference type="GO" id="GO:0106310">
    <property type="term" value="F:protein serine kinase activity"/>
    <property type="evidence" value="ECO:0007669"/>
    <property type="project" value="RHEA"/>
</dbReference>
<feature type="compositionally biased region" description="Low complexity" evidence="11">
    <location>
        <begin position="24"/>
        <end position="39"/>
    </location>
</feature>
<keyword evidence="6" id="KW-0418">Kinase</keyword>
<feature type="domain" description="AGC-kinase C-terminal" evidence="13">
    <location>
        <begin position="986"/>
        <end position="1065"/>
    </location>
</feature>
<evidence type="ECO:0000256" key="11">
    <source>
        <dbReference type="SAM" id="MobiDB-lite"/>
    </source>
</evidence>
<feature type="domain" description="Protein kinase" evidence="12">
    <location>
        <begin position="679"/>
        <end position="985"/>
    </location>
</feature>
<evidence type="ECO:0000256" key="8">
    <source>
        <dbReference type="ARBA" id="ARBA00047899"/>
    </source>
</evidence>
<evidence type="ECO:0000259" key="13">
    <source>
        <dbReference type="PROSITE" id="PS51285"/>
    </source>
</evidence>
<dbReference type="OrthoDB" id="18472at2759"/>
<dbReference type="InterPro" id="IPR017892">
    <property type="entry name" value="Pkinase_C"/>
</dbReference>
<dbReference type="InterPro" id="IPR000961">
    <property type="entry name" value="AGC-kinase_C"/>
</dbReference>
<keyword evidence="15" id="KW-1185">Reference proteome</keyword>
<gene>
    <name evidence="14" type="ORF">BTJ68_12942</name>
</gene>
<feature type="compositionally biased region" description="Basic and acidic residues" evidence="11">
    <location>
        <begin position="561"/>
        <end position="574"/>
    </location>
</feature>
<dbReference type="AlphaFoldDB" id="A0A1Z5ST90"/>
<dbReference type="InterPro" id="IPR011009">
    <property type="entry name" value="Kinase-like_dom_sf"/>
</dbReference>
<evidence type="ECO:0000256" key="3">
    <source>
        <dbReference type="ARBA" id="ARBA00022553"/>
    </source>
</evidence>
<evidence type="ECO:0000256" key="10">
    <source>
        <dbReference type="PROSITE-ProRule" id="PRU10141"/>
    </source>
</evidence>
<dbReference type="PROSITE" id="PS00107">
    <property type="entry name" value="PROTEIN_KINASE_ATP"/>
    <property type="match status" value="1"/>
</dbReference>
<feature type="region of interest" description="Disordered" evidence="11">
    <location>
        <begin position="1"/>
        <end position="123"/>
    </location>
</feature>
<comment type="catalytic activity">
    <reaction evidence="8">
        <text>L-threonyl-[protein] + ATP = O-phospho-L-threonyl-[protein] + ADP + H(+)</text>
        <dbReference type="Rhea" id="RHEA:46608"/>
        <dbReference type="Rhea" id="RHEA-COMP:11060"/>
        <dbReference type="Rhea" id="RHEA-COMP:11605"/>
        <dbReference type="ChEBI" id="CHEBI:15378"/>
        <dbReference type="ChEBI" id="CHEBI:30013"/>
        <dbReference type="ChEBI" id="CHEBI:30616"/>
        <dbReference type="ChEBI" id="CHEBI:61977"/>
        <dbReference type="ChEBI" id="CHEBI:456216"/>
        <dbReference type="EC" id="2.7.11.1"/>
    </reaction>
</comment>
<dbReference type="PANTHER" id="PTHR24356:SF417">
    <property type="entry name" value="CELL CYCLE PROTEIN KINASE DBF2-RELATED"/>
    <property type="match status" value="1"/>
</dbReference>
<feature type="binding site" evidence="10">
    <location>
        <position position="708"/>
    </location>
    <ligand>
        <name>ATP</name>
        <dbReference type="ChEBI" id="CHEBI:30616"/>
    </ligand>
</feature>
<keyword evidence="5 10" id="KW-0547">Nucleotide-binding</keyword>
<dbReference type="Proteomes" id="UP000194280">
    <property type="component" value="Unassembled WGS sequence"/>
</dbReference>
<dbReference type="PROSITE" id="PS50011">
    <property type="entry name" value="PROTEIN_KINASE_DOM"/>
    <property type="match status" value="1"/>
</dbReference>
<dbReference type="FunFam" id="1.10.510.10:FF:000141">
    <property type="entry name" value="Non-specific serine/threonine protein kinase"/>
    <property type="match status" value="1"/>
</dbReference>
<dbReference type="GO" id="GO:0035556">
    <property type="term" value="P:intracellular signal transduction"/>
    <property type="evidence" value="ECO:0007669"/>
    <property type="project" value="TreeGrafter"/>
</dbReference>
<evidence type="ECO:0000256" key="4">
    <source>
        <dbReference type="ARBA" id="ARBA00022679"/>
    </source>
</evidence>
<evidence type="ECO:0000256" key="7">
    <source>
        <dbReference type="ARBA" id="ARBA00022840"/>
    </source>
</evidence>
<dbReference type="EC" id="2.7.11.1" evidence="1"/>
<evidence type="ECO:0000256" key="9">
    <source>
        <dbReference type="ARBA" id="ARBA00048679"/>
    </source>
</evidence>
<dbReference type="InterPro" id="IPR013860">
    <property type="entry name" value="AreA_GATA"/>
</dbReference>
<evidence type="ECO:0000313" key="14">
    <source>
        <dbReference type="EMBL" id="OTA23947.1"/>
    </source>
</evidence>
<dbReference type="STRING" id="1157616.A0A1Z5ST90"/>
<dbReference type="InterPro" id="IPR008271">
    <property type="entry name" value="Ser/Thr_kinase_AS"/>
</dbReference>
<dbReference type="EMBL" id="MUNK01000267">
    <property type="protein sequence ID" value="OTA23947.1"/>
    <property type="molecule type" value="Genomic_DNA"/>
</dbReference>
<dbReference type="Pfam" id="PF08550">
    <property type="entry name" value="GATA_AreA"/>
    <property type="match status" value="1"/>
</dbReference>
<dbReference type="FunFam" id="1.10.510.10:FF:000319">
    <property type="entry name" value="Non-specific serine/threonine protein kinase"/>
    <property type="match status" value="1"/>
</dbReference>
<dbReference type="SMART" id="SM00220">
    <property type="entry name" value="S_TKc"/>
    <property type="match status" value="1"/>
</dbReference>
<evidence type="ECO:0000259" key="12">
    <source>
        <dbReference type="PROSITE" id="PS50011"/>
    </source>
</evidence>
<evidence type="ECO:0000256" key="2">
    <source>
        <dbReference type="ARBA" id="ARBA00022527"/>
    </source>
</evidence>
<dbReference type="Gene3D" id="1.10.510.10">
    <property type="entry name" value="Transferase(Phosphotransferase) domain 1"/>
    <property type="match status" value="1"/>
</dbReference>
<dbReference type="SMART" id="SM00133">
    <property type="entry name" value="S_TK_X"/>
    <property type="match status" value="1"/>
</dbReference>
<evidence type="ECO:0000256" key="6">
    <source>
        <dbReference type="ARBA" id="ARBA00022777"/>
    </source>
</evidence>
<dbReference type="GO" id="GO:0004674">
    <property type="term" value="F:protein serine/threonine kinase activity"/>
    <property type="evidence" value="ECO:0007669"/>
    <property type="project" value="UniProtKB-KW"/>
</dbReference>
<dbReference type="GO" id="GO:0005524">
    <property type="term" value="F:ATP binding"/>
    <property type="evidence" value="ECO:0007669"/>
    <property type="project" value="UniProtKB-UniRule"/>
</dbReference>
<evidence type="ECO:0000313" key="15">
    <source>
        <dbReference type="Proteomes" id="UP000194280"/>
    </source>
</evidence>
<dbReference type="VEuPathDB" id="FungiDB:BTJ68_12942"/>
<dbReference type="InterPro" id="IPR050236">
    <property type="entry name" value="Ser_Thr_kinase_AGC"/>
</dbReference>
<feature type="compositionally biased region" description="Polar residues" evidence="11">
    <location>
        <begin position="449"/>
        <end position="459"/>
    </location>
</feature>
<comment type="caution">
    <text evidence="14">The sequence shown here is derived from an EMBL/GenBank/DDBJ whole genome shotgun (WGS) entry which is preliminary data.</text>
</comment>
<dbReference type="InterPro" id="IPR017441">
    <property type="entry name" value="Protein_kinase_ATP_BS"/>
</dbReference>
<dbReference type="Pfam" id="PF00433">
    <property type="entry name" value="Pkinase_C"/>
    <property type="match status" value="1"/>
</dbReference>
<feature type="region of interest" description="Disordered" evidence="11">
    <location>
        <begin position="414"/>
        <end position="582"/>
    </location>
</feature>
<dbReference type="FunCoup" id="A0A1Z5ST90">
    <property type="interactions" value="400"/>
</dbReference>
<keyword evidence="2" id="KW-0723">Serine/threonine-protein kinase</keyword>
<dbReference type="Pfam" id="PF00069">
    <property type="entry name" value="Pkinase"/>
    <property type="match status" value="2"/>
</dbReference>
<protein>
    <recommendedName>
        <fullName evidence="1">non-specific serine/threonine protein kinase</fullName>
        <ecNumber evidence="1">2.7.11.1</ecNumber>
    </recommendedName>
</protein>
<dbReference type="PROSITE" id="PS51285">
    <property type="entry name" value="AGC_KINASE_CTER"/>
    <property type="match status" value="1"/>
</dbReference>
<dbReference type="InterPro" id="IPR000719">
    <property type="entry name" value="Prot_kinase_dom"/>
</dbReference>
<keyword evidence="7 10" id="KW-0067">ATP-binding</keyword>
<dbReference type="FunFam" id="3.30.200.20:FF:000109">
    <property type="entry name" value="Non-specific serine/threonine protein kinase"/>
    <property type="match status" value="1"/>
</dbReference>
<evidence type="ECO:0000256" key="5">
    <source>
        <dbReference type="ARBA" id="ARBA00022741"/>
    </source>
</evidence>
<feature type="compositionally biased region" description="Basic and acidic residues" evidence="11">
    <location>
        <begin position="288"/>
        <end position="301"/>
    </location>
</feature>
<dbReference type="PROSITE" id="PS00108">
    <property type="entry name" value="PROTEIN_KINASE_ST"/>
    <property type="match status" value="1"/>
</dbReference>
<evidence type="ECO:0000256" key="1">
    <source>
        <dbReference type="ARBA" id="ARBA00012513"/>
    </source>
</evidence>
<feature type="region of interest" description="Disordered" evidence="11">
    <location>
        <begin position="245"/>
        <end position="310"/>
    </location>
</feature>
<accession>A0A1Z5ST90</accession>
<reference evidence="14 15" key="1">
    <citation type="submission" date="2017-01" db="EMBL/GenBank/DDBJ databases">
        <title>The recent genome duplication of the halophilic yeast Hortaea werneckii: insights from long-read sequencing.</title>
        <authorList>
            <person name="Sinha S."/>
            <person name="Flibotte S."/>
            <person name="Neira M."/>
            <person name="Lenassi M."/>
            <person name="Gostincar C."/>
            <person name="Stajich J.E."/>
            <person name="Nislow C.E."/>
        </authorList>
    </citation>
    <scope>NUCLEOTIDE SEQUENCE [LARGE SCALE GENOMIC DNA]</scope>
    <source>
        <strain evidence="14 15">EXF-2000</strain>
    </source>
</reference>
<keyword evidence="3" id="KW-0597">Phosphoprotein</keyword>
<dbReference type="Gene3D" id="3.30.200.20">
    <property type="entry name" value="Phosphorylase Kinase, domain 1"/>
    <property type="match status" value="1"/>
</dbReference>